<protein>
    <recommendedName>
        <fullName evidence="4">HTH araC/xylS-type domain-containing protein</fullName>
    </recommendedName>
</protein>
<evidence type="ECO:0000259" key="4">
    <source>
        <dbReference type="PROSITE" id="PS01124"/>
    </source>
</evidence>
<keyword evidence="3" id="KW-0804">Transcription</keyword>
<dbReference type="Pfam" id="PF12833">
    <property type="entry name" value="HTH_18"/>
    <property type="match status" value="1"/>
</dbReference>
<keyword evidence="2" id="KW-0238">DNA-binding</keyword>
<feature type="domain" description="HTH araC/xylS-type" evidence="4">
    <location>
        <begin position="211"/>
        <end position="310"/>
    </location>
</feature>
<dbReference type="PROSITE" id="PS01124">
    <property type="entry name" value="HTH_ARAC_FAMILY_2"/>
    <property type="match status" value="1"/>
</dbReference>
<dbReference type="Pfam" id="PF14525">
    <property type="entry name" value="AraC_binding_2"/>
    <property type="match status" value="1"/>
</dbReference>
<dbReference type="Proteomes" id="UP001055057">
    <property type="component" value="Unassembled WGS sequence"/>
</dbReference>
<dbReference type="InterPro" id="IPR009057">
    <property type="entry name" value="Homeodomain-like_sf"/>
</dbReference>
<dbReference type="Gene3D" id="1.10.10.60">
    <property type="entry name" value="Homeodomain-like"/>
    <property type="match status" value="1"/>
</dbReference>
<comment type="caution">
    <text evidence="5">The sequence shown here is derived from an EMBL/GenBank/DDBJ whole genome shotgun (WGS) entry which is preliminary data.</text>
</comment>
<proteinExistence type="predicted"/>
<dbReference type="PANTHER" id="PTHR46796:SF6">
    <property type="entry name" value="ARAC SUBFAMILY"/>
    <property type="match status" value="1"/>
</dbReference>
<evidence type="ECO:0000256" key="1">
    <source>
        <dbReference type="ARBA" id="ARBA00023015"/>
    </source>
</evidence>
<evidence type="ECO:0000256" key="2">
    <source>
        <dbReference type="ARBA" id="ARBA00023125"/>
    </source>
</evidence>
<dbReference type="SMART" id="SM00342">
    <property type="entry name" value="HTH_ARAC"/>
    <property type="match status" value="1"/>
</dbReference>
<reference evidence="5" key="2">
    <citation type="submission" date="2021-08" db="EMBL/GenBank/DDBJ databases">
        <authorList>
            <person name="Tani A."/>
            <person name="Ola A."/>
            <person name="Ogura Y."/>
            <person name="Katsura K."/>
            <person name="Hayashi T."/>
        </authorList>
    </citation>
    <scope>NUCLEOTIDE SEQUENCE</scope>
    <source>
        <strain evidence="5">DSM 23632</strain>
    </source>
</reference>
<accession>A0ABQ4U002</accession>
<dbReference type="EMBL" id="BPRB01000087">
    <property type="protein sequence ID" value="GJE59647.1"/>
    <property type="molecule type" value="Genomic_DNA"/>
</dbReference>
<evidence type="ECO:0000313" key="5">
    <source>
        <dbReference type="EMBL" id="GJE59647.1"/>
    </source>
</evidence>
<dbReference type="SUPFAM" id="SSF46689">
    <property type="entry name" value="Homeodomain-like"/>
    <property type="match status" value="1"/>
</dbReference>
<dbReference type="InterPro" id="IPR018060">
    <property type="entry name" value="HTH_AraC"/>
</dbReference>
<keyword evidence="6" id="KW-1185">Reference proteome</keyword>
<reference evidence="5" key="1">
    <citation type="journal article" date="2021" name="Front. Microbiol.">
        <title>Comprehensive Comparative Genomics and Phenotyping of Methylobacterium Species.</title>
        <authorList>
            <person name="Alessa O."/>
            <person name="Ogura Y."/>
            <person name="Fujitani Y."/>
            <person name="Takami H."/>
            <person name="Hayashi T."/>
            <person name="Sahin N."/>
            <person name="Tani A."/>
        </authorList>
    </citation>
    <scope>NUCLEOTIDE SEQUENCE</scope>
    <source>
        <strain evidence="5">DSM 23632</strain>
    </source>
</reference>
<dbReference type="InterPro" id="IPR035418">
    <property type="entry name" value="AraC-bd_2"/>
</dbReference>
<sequence length="336" mass="36424">MSIQTFTFSTQALNEADGFGAYHDLYSAGSDVAQAGEAFRARVQAYRFARMLVFDRRLDGLLHSRGPLRVRRDGFDHVTLHLLLSGSLVGGAPGEENHVAPGEIIVFDTTRPQWSRAMAAHLITVALARDLVEAGALRLPSFHGAVLPEAVGGLLADLVQSLARRASTLTPETANRAARAVAEFLAAALDGKALPVRNGDALEQLSLLRRRRAEAFIDERLADPRLGADAIAAGVGISRTVLYRAFAEDGGVGHFIQRRRLEALRNALRRLSETRSVAALAYAYGFTSESHCSRAFRAAYGQPPGQFRAEIHRVRADGSDAGGLKPILVSWQSELY</sequence>
<gene>
    <name evidence="5" type="ORF">MPOCJGCO_1744</name>
</gene>
<evidence type="ECO:0000256" key="3">
    <source>
        <dbReference type="ARBA" id="ARBA00023163"/>
    </source>
</evidence>
<keyword evidence="1" id="KW-0805">Transcription regulation</keyword>
<dbReference type="InterPro" id="IPR050204">
    <property type="entry name" value="AraC_XylS_family_regulators"/>
</dbReference>
<organism evidence="5 6">
    <name type="scientific">Methylobacterium trifolii</name>
    <dbReference type="NCBI Taxonomy" id="1003092"/>
    <lineage>
        <taxon>Bacteria</taxon>
        <taxon>Pseudomonadati</taxon>
        <taxon>Pseudomonadota</taxon>
        <taxon>Alphaproteobacteria</taxon>
        <taxon>Hyphomicrobiales</taxon>
        <taxon>Methylobacteriaceae</taxon>
        <taxon>Methylobacterium</taxon>
    </lineage>
</organism>
<evidence type="ECO:0000313" key="6">
    <source>
        <dbReference type="Proteomes" id="UP001055057"/>
    </source>
</evidence>
<dbReference type="PANTHER" id="PTHR46796">
    <property type="entry name" value="HTH-TYPE TRANSCRIPTIONAL ACTIVATOR RHAS-RELATED"/>
    <property type="match status" value="1"/>
</dbReference>
<name>A0ABQ4U002_9HYPH</name>